<dbReference type="SUPFAM" id="SSF52540">
    <property type="entry name" value="P-loop containing nucleoside triphosphate hydrolases"/>
    <property type="match status" value="2"/>
</dbReference>
<evidence type="ECO:0000256" key="10">
    <source>
        <dbReference type="SAM" id="Phobius"/>
    </source>
</evidence>
<evidence type="ECO:0000256" key="8">
    <source>
        <dbReference type="ARBA" id="ARBA00023136"/>
    </source>
</evidence>
<dbReference type="CDD" id="cd03263">
    <property type="entry name" value="ABC_subfamily_A"/>
    <property type="match status" value="2"/>
</dbReference>
<evidence type="ECO:0000259" key="11">
    <source>
        <dbReference type="PROSITE" id="PS50893"/>
    </source>
</evidence>
<evidence type="ECO:0000256" key="1">
    <source>
        <dbReference type="ARBA" id="ARBA00004141"/>
    </source>
</evidence>
<dbReference type="Gene3D" id="3.40.50.300">
    <property type="entry name" value="P-loop containing nucleotide triphosphate hydrolases"/>
    <property type="match status" value="2"/>
</dbReference>
<evidence type="ECO:0000256" key="7">
    <source>
        <dbReference type="ARBA" id="ARBA00022989"/>
    </source>
</evidence>
<dbReference type="GO" id="GO:0016020">
    <property type="term" value="C:membrane"/>
    <property type="evidence" value="ECO:0007669"/>
    <property type="project" value="UniProtKB-SubCell"/>
</dbReference>
<dbReference type="Pfam" id="PF23321">
    <property type="entry name" value="R1_ABCA1"/>
    <property type="match status" value="1"/>
</dbReference>
<reference evidence="13" key="1">
    <citation type="submission" date="2025-08" db="UniProtKB">
        <authorList>
            <consortium name="RefSeq"/>
        </authorList>
    </citation>
    <scope>IDENTIFICATION</scope>
    <source>
        <strain evidence="13">11010-0011.00</strain>
        <tissue evidence="13">Whole body</tissue>
    </source>
</reference>
<dbReference type="PROSITE" id="PS00211">
    <property type="entry name" value="ABC_TRANSPORTER_1"/>
    <property type="match status" value="1"/>
</dbReference>
<feature type="transmembrane region" description="Helical" evidence="10">
    <location>
        <begin position="623"/>
        <end position="641"/>
    </location>
</feature>
<evidence type="ECO:0000256" key="9">
    <source>
        <dbReference type="SAM" id="MobiDB-lite"/>
    </source>
</evidence>
<dbReference type="InterPro" id="IPR056264">
    <property type="entry name" value="R2_ABCA1-4-like"/>
</dbReference>
<feature type="non-terminal residue" evidence="13">
    <location>
        <position position="1"/>
    </location>
</feature>
<keyword evidence="7 10" id="KW-1133">Transmembrane helix</keyword>
<feature type="compositionally biased region" description="Basic and acidic residues" evidence="9">
    <location>
        <begin position="1005"/>
        <end position="1014"/>
    </location>
</feature>
<comment type="subcellular location">
    <subcellularLocation>
        <location evidence="1">Membrane</location>
        <topology evidence="1">Multi-pass membrane protein</topology>
    </subcellularLocation>
</comment>
<evidence type="ECO:0000313" key="13">
    <source>
        <dbReference type="RefSeq" id="XP_030385874.1"/>
    </source>
</evidence>
<dbReference type="GO" id="GO:0005524">
    <property type="term" value="F:ATP binding"/>
    <property type="evidence" value="ECO:0007669"/>
    <property type="project" value="UniProtKB-KW"/>
</dbReference>
<evidence type="ECO:0000313" key="12">
    <source>
        <dbReference type="Proteomes" id="UP000504634"/>
    </source>
</evidence>
<evidence type="ECO:0000256" key="5">
    <source>
        <dbReference type="ARBA" id="ARBA00022741"/>
    </source>
</evidence>
<evidence type="ECO:0000256" key="6">
    <source>
        <dbReference type="ARBA" id="ARBA00022840"/>
    </source>
</evidence>
<keyword evidence="8 10" id="KW-0472">Membrane</keyword>
<feature type="transmembrane region" description="Helical" evidence="10">
    <location>
        <begin position="73"/>
        <end position="96"/>
    </location>
</feature>
<feature type="transmembrane region" description="Helical" evidence="10">
    <location>
        <begin position="6"/>
        <end position="24"/>
    </location>
</feature>
<gene>
    <name evidence="13" type="primary">LOC115632765</name>
</gene>
<feature type="domain" description="ABC transporter" evidence="11">
    <location>
        <begin position="161"/>
        <end position="390"/>
    </location>
</feature>
<dbReference type="RefSeq" id="XP_030385874.1">
    <property type="nucleotide sequence ID" value="XM_030530014.1"/>
</dbReference>
<keyword evidence="12" id="KW-1185">Reference proteome</keyword>
<dbReference type="GO" id="GO:0005319">
    <property type="term" value="F:lipid transporter activity"/>
    <property type="evidence" value="ECO:0007669"/>
    <property type="project" value="TreeGrafter"/>
</dbReference>
<dbReference type="Pfam" id="PF00005">
    <property type="entry name" value="ABC_tran"/>
    <property type="match status" value="2"/>
</dbReference>
<dbReference type="InterPro" id="IPR003439">
    <property type="entry name" value="ABC_transporter-like_ATP-bd"/>
</dbReference>
<dbReference type="PANTHER" id="PTHR19229:SF250">
    <property type="entry name" value="ABC TRANSPORTER DOMAIN-CONTAINING PROTEIN-RELATED"/>
    <property type="match status" value="1"/>
</dbReference>
<dbReference type="PROSITE" id="PS50893">
    <property type="entry name" value="ABC_TRANSPORTER_2"/>
    <property type="match status" value="2"/>
</dbReference>
<dbReference type="InterPro" id="IPR003593">
    <property type="entry name" value="AAA+_ATPase"/>
</dbReference>
<dbReference type="FunFam" id="3.40.50.300:FF:002275">
    <property type="entry name" value="ATP-binding cassette, subfamily A (ABC1), member 16"/>
    <property type="match status" value="1"/>
</dbReference>
<dbReference type="InterPro" id="IPR017871">
    <property type="entry name" value="ABC_transporter-like_CS"/>
</dbReference>
<feature type="compositionally biased region" description="Basic and acidic residues" evidence="9">
    <location>
        <begin position="977"/>
        <end position="995"/>
    </location>
</feature>
<keyword evidence="4 10" id="KW-0812">Transmembrane</keyword>
<proteinExistence type="inferred from homology"/>
<feature type="region of interest" description="Disordered" evidence="9">
    <location>
        <begin position="129"/>
        <end position="148"/>
    </location>
</feature>
<feature type="compositionally biased region" description="Polar residues" evidence="9">
    <location>
        <begin position="966"/>
        <end position="976"/>
    </location>
</feature>
<keyword evidence="5" id="KW-0547">Nucleotide-binding</keyword>
<dbReference type="SMART" id="SM00382">
    <property type="entry name" value="AAA"/>
    <property type="match status" value="2"/>
</dbReference>
<dbReference type="GO" id="GO:0016887">
    <property type="term" value="F:ATP hydrolysis activity"/>
    <property type="evidence" value="ECO:0007669"/>
    <property type="project" value="InterPro"/>
</dbReference>
<dbReference type="Proteomes" id="UP000504634">
    <property type="component" value="Unplaced"/>
</dbReference>
<protein>
    <submittedName>
        <fullName evidence="13">ATP-binding cassette sub-family A member 3-like</fullName>
    </submittedName>
</protein>
<feature type="domain" description="ABC transporter" evidence="11">
    <location>
        <begin position="690"/>
        <end position="919"/>
    </location>
</feature>
<feature type="compositionally biased region" description="Basic and acidic residues" evidence="9">
    <location>
        <begin position="932"/>
        <end position="947"/>
    </location>
</feature>
<evidence type="ECO:0000256" key="2">
    <source>
        <dbReference type="ARBA" id="ARBA00008869"/>
    </source>
</evidence>
<name>A0A6J2UBX0_DROLE</name>
<keyword evidence="6" id="KW-0067">ATP-binding</keyword>
<accession>A0A6J2UBX0</accession>
<dbReference type="FunFam" id="3.40.50.300:FF:000335">
    <property type="entry name" value="ATP binding cassette subfamily A member 5"/>
    <property type="match status" value="1"/>
</dbReference>
<dbReference type="OrthoDB" id="6512918at2759"/>
<dbReference type="PANTHER" id="PTHR19229">
    <property type="entry name" value="ATP-BINDING CASSETTE TRANSPORTER SUBFAMILY A ABCA"/>
    <property type="match status" value="1"/>
</dbReference>
<evidence type="ECO:0000256" key="3">
    <source>
        <dbReference type="ARBA" id="ARBA00022448"/>
    </source>
</evidence>
<keyword evidence="3" id="KW-0813">Transport</keyword>
<sequence length="1113" mass="126142">NNQIKVTLAIMGVPVWLHWLGWFIKWLLLLAKIMECLLLNSGMGWAFVTVADFEGSRNNLGIGTLFTPIKGSLSVGTVMVLMLLGCLINMILCLYFEQIRPGNIGITRKWNFPFTRTFWCPRREPGADKNGDWDEEKGADTRRESIENNFEAEPKGKSMVVQAQHLTKSFDGIKVVKNFSLNLYEDELTVLLGHNGAGKTTTIMMLTGVYKPTSGRVIINGYDMATAPEKARNSLSICPQYNVLFDDLTVEQHIRFFCTIKGLKKNEINEEIQKYVLLLGLTSKAQVRSRKLSGGMKRKLSICCALCGNTRVVFCDEPSTGLDPSARHDLWSILQNEKTGRCILLTTHYMDEAEVLADRVAIMGDGELRGYGTAFFMQQNISAGYQLICVQMEDCDVDKVTTFLKRYIPKITLEHTVGTDLIYRLPVQETSKFEKMFKDLENNLEDLRLHGFGLNPSTLADAFMKIGTTKTKFLPDEEDSRKATAWGSQTGECRCKSWAFPEKDSNLFKAIPEIINITAVSYAVVPISNKRICEFSLKGTFRVSDKGRHKERGAIIFEIAYSVREKYPIFDTILIIFPMYALADGLKIILYNIEKVESKQCEGDPEGCKDALKSIMTWRPTHFLIIEALLYFALLMLLSVYSRRLRYCLRKLNHRRWPKLVDNEEKDKDVLKEEQRVSEMTEEDIEAQNLVLDHAVKAYKKLIAVREISLAVKPYECFGLLGLNGAGKTSTFNMIVGEQLIDSGNIFIKGISVKSNACKALKHVGYCPQNNTYWNFLTGRESLHIIFQLHRVKKADVNDLVEQVAKYFQFQEHLDKMVRNYSGGTKRKFTSALCALGPTLMCLDEPTTGIDPAATRDIWGVLTRMRDSGKSLMLTSHSMEECEALCSRLAIMVNGQFCCLGSLQHIKSRFSMGMVIQIKVCAKDELDRAKANMKRESQAQSDIEKRKSASRSSATTPIQSEEEATTRNTISSSTSGENKDDEQRTKRDKKVEEKKRRGSASPTQPDKKVDKTDRPSTSQETVKSNRTEGDSDNLEALIDKVVESLTEKFPDIKVVEQNGYRGMVTMHLPNKDVKWSEIFGYLEKKREKLQIFSYSICQTSLQEIFIKFANDQK</sequence>
<feature type="region of interest" description="Disordered" evidence="9">
    <location>
        <begin position="932"/>
        <end position="1030"/>
    </location>
</feature>
<evidence type="ECO:0000256" key="4">
    <source>
        <dbReference type="ARBA" id="ARBA00022692"/>
    </source>
</evidence>
<organism evidence="12 13">
    <name type="scientific">Drosophila lebanonensis</name>
    <name type="common">Fruit fly</name>
    <name type="synonym">Scaptodrosophila lebanonensis</name>
    <dbReference type="NCBI Taxonomy" id="7225"/>
    <lineage>
        <taxon>Eukaryota</taxon>
        <taxon>Metazoa</taxon>
        <taxon>Ecdysozoa</taxon>
        <taxon>Arthropoda</taxon>
        <taxon>Hexapoda</taxon>
        <taxon>Insecta</taxon>
        <taxon>Pterygota</taxon>
        <taxon>Neoptera</taxon>
        <taxon>Endopterygota</taxon>
        <taxon>Diptera</taxon>
        <taxon>Brachycera</taxon>
        <taxon>Muscomorpha</taxon>
        <taxon>Ephydroidea</taxon>
        <taxon>Drosophilidae</taxon>
        <taxon>Scaptodrosophila</taxon>
    </lineage>
</organism>
<dbReference type="GO" id="GO:0140359">
    <property type="term" value="F:ABC-type transporter activity"/>
    <property type="evidence" value="ECO:0007669"/>
    <property type="project" value="InterPro"/>
</dbReference>
<dbReference type="AlphaFoldDB" id="A0A6J2UBX0"/>
<dbReference type="GeneID" id="115632765"/>
<dbReference type="InterPro" id="IPR027417">
    <property type="entry name" value="P-loop_NTPase"/>
</dbReference>
<feature type="compositionally biased region" description="Polar residues" evidence="9">
    <location>
        <begin position="950"/>
        <end position="959"/>
    </location>
</feature>
<comment type="similarity">
    <text evidence="2">Belongs to the ABC transporter superfamily. ABCA family.</text>
</comment>
<dbReference type="InterPro" id="IPR026082">
    <property type="entry name" value="ABCA"/>
</dbReference>